<dbReference type="OrthoDB" id="1523230at2"/>
<evidence type="ECO:0000259" key="3">
    <source>
        <dbReference type="Pfam" id="PF01048"/>
    </source>
</evidence>
<sequence length="250" mass="27289">MTGSRQQFAIIAGSGFAKFGGDSAGESVNTRFGAPSSPLKQLQFANHSVYVIVRHGEDHDIPPHAINYAANLVALKDAGVDRVIAINTVGAISREYRPGQLVVPEQLIDYTWGRVHSIYYEPCATLDHIDFTDPFSPGLRSMLLEAASRAETECHDGGVYGVTQGPRLETMREVDKLERDGVDIVGMTAMPEAAIARELGMDYACLSLVVNMAAGRGDKAIHEDIEDSTMTAKMQAMRVLKAFFQRLEND</sequence>
<dbReference type="RefSeq" id="WP_068615105.1">
    <property type="nucleotide sequence ID" value="NZ_CP016268.1"/>
</dbReference>
<evidence type="ECO:0000313" key="5">
    <source>
        <dbReference type="Proteomes" id="UP000092695"/>
    </source>
</evidence>
<dbReference type="CDD" id="cd09010">
    <property type="entry name" value="MTAP_SsMTAPII_like_MTIP"/>
    <property type="match status" value="1"/>
</dbReference>
<proteinExistence type="predicted"/>
<organism evidence="4 5">
    <name type="scientific">Woeseia oceani</name>
    <dbReference type="NCBI Taxonomy" id="1548547"/>
    <lineage>
        <taxon>Bacteria</taxon>
        <taxon>Pseudomonadati</taxon>
        <taxon>Pseudomonadota</taxon>
        <taxon>Gammaproteobacteria</taxon>
        <taxon>Woeseiales</taxon>
        <taxon>Woeseiaceae</taxon>
        <taxon>Woeseia</taxon>
    </lineage>
</organism>
<dbReference type="PANTHER" id="PTHR42679">
    <property type="entry name" value="S-METHYL-5'-THIOADENOSINE PHOSPHORYLASE"/>
    <property type="match status" value="1"/>
</dbReference>
<dbReference type="Gene3D" id="3.40.50.1580">
    <property type="entry name" value="Nucleoside phosphorylase domain"/>
    <property type="match status" value="1"/>
</dbReference>
<feature type="domain" description="Nucleoside phosphorylase" evidence="3">
    <location>
        <begin position="27"/>
        <end position="244"/>
    </location>
</feature>
<dbReference type="GO" id="GO:0005829">
    <property type="term" value="C:cytosol"/>
    <property type="evidence" value="ECO:0007669"/>
    <property type="project" value="TreeGrafter"/>
</dbReference>
<name>A0A193LF20_9GAMM</name>
<dbReference type="InterPro" id="IPR035994">
    <property type="entry name" value="Nucleoside_phosphorylase_sf"/>
</dbReference>
<accession>A0A193LF20</accession>
<dbReference type="Pfam" id="PF01048">
    <property type="entry name" value="PNP_UDP_1"/>
    <property type="match status" value="1"/>
</dbReference>
<evidence type="ECO:0000256" key="1">
    <source>
        <dbReference type="ARBA" id="ARBA00022676"/>
    </source>
</evidence>
<keyword evidence="2" id="KW-0808">Transferase</keyword>
<dbReference type="PANTHER" id="PTHR42679:SF2">
    <property type="entry name" value="S-METHYL-5'-THIOADENOSINE PHOSPHORYLASE"/>
    <property type="match status" value="1"/>
</dbReference>
<dbReference type="AlphaFoldDB" id="A0A193LF20"/>
<dbReference type="STRING" id="1548547.BA177_07835"/>
<evidence type="ECO:0000313" key="4">
    <source>
        <dbReference type="EMBL" id="ANO51125.1"/>
    </source>
</evidence>
<dbReference type="GO" id="GO:0019509">
    <property type="term" value="P:L-methionine salvage from methylthioadenosine"/>
    <property type="evidence" value="ECO:0007669"/>
    <property type="project" value="TreeGrafter"/>
</dbReference>
<protein>
    <recommendedName>
        <fullName evidence="3">Nucleoside phosphorylase domain-containing protein</fullName>
    </recommendedName>
</protein>
<dbReference type="GO" id="GO:0009116">
    <property type="term" value="P:nucleoside metabolic process"/>
    <property type="evidence" value="ECO:0007669"/>
    <property type="project" value="InterPro"/>
</dbReference>
<dbReference type="KEGG" id="woc:BA177_07835"/>
<dbReference type="Proteomes" id="UP000092695">
    <property type="component" value="Chromosome"/>
</dbReference>
<dbReference type="SUPFAM" id="SSF53167">
    <property type="entry name" value="Purine and uridine phosphorylases"/>
    <property type="match status" value="1"/>
</dbReference>
<keyword evidence="5" id="KW-1185">Reference proteome</keyword>
<dbReference type="InterPro" id="IPR000845">
    <property type="entry name" value="Nucleoside_phosphorylase_d"/>
</dbReference>
<dbReference type="GO" id="GO:0017061">
    <property type="term" value="F:S-methyl-5-thioadenosine phosphorylase activity"/>
    <property type="evidence" value="ECO:0007669"/>
    <property type="project" value="InterPro"/>
</dbReference>
<keyword evidence="1" id="KW-0328">Glycosyltransferase</keyword>
<dbReference type="NCBIfam" id="NF006599">
    <property type="entry name" value="PRK09136.1"/>
    <property type="match status" value="1"/>
</dbReference>
<dbReference type="InterPro" id="IPR010044">
    <property type="entry name" value="MTAP"/>
</dbReference>
<evidence type="ECO:0000256" key="2">
    <source>
        <dbReference type="ARBA" id="ARBA00022679"/>
    </source>
</evidence>
<reference evidence="4 5" key="1">
    <citation type="submission" date="2016-06" db="EMBL/GenBank/DDBJ databases">
        <title>Complete genome sequence of a deep-branching marine Gamma Proteobacterium Woeseia oceani type strain XK5.</title>
        <authorList>
            <person name="Mu D."/>
            <person name="Du Z."/>
        </authorList>
    </citation>
    <scope>NUCLEOTIDE SEQUENCE [LARGE SCALE GENOMIC DNA]</scope>
    <source>
        <strain evidence="4 5">XK5</strain>
    </source>
</reference>
<dbReference type="EMBL" id="CP016268">
    <property type="protein sequence ID" value="ANO51125.1"/>
    <property type="molecule type" value="Genomic_DNA"/>
</dbReference>
<gene>
    <name evidence="4" type="ORF">BA177_07835</name>
</gene>